<evidence type="ECO:0000259" key="1">
    <source>
        <dbReference type="SMART" id="SM00470"/>
    </source>
</evidence>
<organism evidence="2 3">
    <name type="scientific">Spirochaeta africana (strain ATCC 700263 / DSM 8902 / Z-7692)</name>
    <dbReference type="NCBI Taxonomy" id="889378"/>
    <lineage>
        <taxon>Bacteria</taxon>
        <taxon>Pseudomonadati</taxon>
        <taxon>Spirochaetota</taxon>
        <taxon>Spirochaetia</taxon>
        <taxon>Spirochaetales</taxon>
        <taxon>Spirochaetaceae</taxon>
        <taxon>Spirochaeta</taxon>
    </lineage>
</organism>
<feature type="domain" description="ParB-like N-terminal" evidence="1">
    <location>
        <begin position="1"/>
        <end position="85"/>
    </location>
</feature>
<dbReference type="Pfam" id="PF02195">
    <property type="entry name" value="ParB_N"/>
    <property type="match status" value="1"/>
</dbReference>
<proteinExistence type="predicted"/>
<name>H9UKC4_SPIAZ</name>
<dbReference type="InterPro" id="IPR050336">
    <property type="entry name" value="Chromosome_partition/occlusion"/>
</dbReference>
<dbReference type="PANTHER" id="PTHR33375">
    <property type="entry name" value="CHROMOSOME-PARTITIONING PROTEIN PARB-RELATED"/>
    <property type="match status" value="1"/>
</dbReference>
<dbReference type="PANTHER" id="PTHR33375:SF1">
    <property type="entry name" value="CHROMOSOME-PARTITIONING PROTEIN PARB-RELATED"/>
    <property type="match status" value="1"/>
</dbReference>
<dbReference type="eggNOG" id="COG1475">
    <property type="taxonomic scope" value="Bacteria"/>
</dbReference>
<dbReference type="AlphaFoldDB" id="H9UKC4"/>
<gene>
    <name evidence="2" type="ordered locus">Spiaf_1915</name>
</gene>
<dbReference type="GO" id="GO:0005694">
    <property type="term" value="C:chromosome"/>
    <property type="evidence" value="ECO:0007669"/>
    <property type="project" value="TreeGrafter"/>
</dbReference>
<dbReference type="InterPro" id="IPR003115">
    <property type="entry name" value="ParB_N"/>
</dbReference>
<keyword evidence="3" id="KW-1185">Reference proteome</keyword>
<dbReference type="HOGENOM" id="CLU_150097_0_0_12"/>
<dbReference type="GO" id="GO:0007059">
    <property type="term" value="P:chromosome segregation"/>
    <property type="evidence" value="ECO:0007669"/>
    <property type="project" value="TreeGrafter"/>
</dbReference>
<sequence>MERNVQDIRIGKRIRHDIGDISSLKESMKRYGMLNPVVITESGTLIAGYRRLQAARELGWSTVRVKIMPNTDEADLIEIEIDENLHRKPFTEDERTDAFLQLERLRNPGLLTRILRGLRSLWRRFLGLFTRSR</sequence>
<reference evidence="3" key="1">
    <citation type="journal article" date="2013" name="Stand. Genomic Sci.">
        <title>Complete genome sequence of the halophilic bacterium Spirochaeta africana type strain (Z-7692(T)) from the alkaline Lake Magadi in the East African Rift.</title>
        <authorList>
            <person name="Liolos K."/>
            <person name="Abt B."/>
            <person name="Scheuner C."/>
            <person name="Teshima H."/>
            <person name="Held B."/>
            <person name="Lapidus A."/>
            <person name="Nolan M."/>
            <person name="Lucas S."/>
            <person name="Deshpande S."/>
            <person name="Cheng J.F."/>
            <person name="Tapia R."/>
            <person name="Goodwin L.A."/>
            <person name="Pitluck S."/>
            <person name="Pagani I."/>
            <person name="Ivanova N."/>
            <person name="Mavromatis K."/>
            <person name="Mikhailova N."/>
            <person name="Huntemann M."/>
            <person name="Pati A."/>
            <person name="Chen A."/>
            <person name="Palaniappan K."/>
            <person name="Land M."/>
            <person name="Rohde M."/>
            <person name="Tindall B.J."/>
            <person name="Detter J.C."/>
            <person name="Goker M."/>
            <person name="Bristow J."/>
            <person name="Eisen J.A."/>
            <person name="Markowitz V."/>
            <person name="Hugenholtz P."/>
            <person name="Woyke T."/>
            <person name="Klenk H.P."/>
            <person name="Kyrpides N.C."/>
        </authorList>
    </citation>
    <scope>NUCLEOTIDE SEQUENCE</scope>
    <source>
        <strain evidence="3">ATCC 700263 / DSM 8902 / Z-7692</strain>
    </source>
</reference>
<dbReference type="STRING" id="889378.Spiaf_1915"/>
<dbReference type="SUPFAM" id="SSF110849">
    <property type="entry name" value="ParB/Sulfiredoxin"/>
    <property type="match status" value="1"/>
</dbReference>
<dbReference type="EMBL" id="CP003282">
    <property type="protein sequence ID" value="AFG37967.1"/>
    <property type="molecule type" value="Genomic_DNA"/>
</dbReference>
<dbReference type="Proteomes" id="UP000007383">
    <property type="component" value="Chromosome"/>
</dbReference>
<dbReference type="PATRIC" id="fig|889378.3.peg.1901"/>
<dbReference type="Gene3D" id="3.90.1530.10">
    <property type="entry name" value="Conserved hypothetical protein from pyrococcus furiosus pfu- 392566-001, ParB domain"/>
    <property type="match status" value="1"/>
</dbReference>
<dbReference type="GO" id="GO:0045881">
    <property type="term" value="P:positive regulation of sporulation resulting in formation of a cellular spore"/>
    <property type="evidence" value="ECO:0007669"/>
    <property type="project" value="TreeGrafter"/>
</dbReference>
<dbReference type="CDD" id="cd16410">
    <property type="entry name" value="ParB_N_like"/>
    <property type="match status" value="1"/>
</dbReference>
<dbReference type="RefSeq" id="WP_014455950.1">
    <property type="nucleotide sequence ID" value="NC_017098.1"/>
</dbReference>
<protein>
    <submittedName>
        <fullName evidence="2">Putative transcriptional regulator</fullName>
    </submittedName>
</protein>
<evidence type="ECO:0000313" key="2">
    <source>
        <dbReference type="EMBL" id="AFG37967.1"/>
    </source>
</evidence>
<dbReference type="KEGG" id="sfc:Spiaf_1915"/>
<evidence type="ECO:0000313" key="3">
    <source>
        <dbReference type="Proteomes" id="UP000007383"/>
    </source>
</evidence>
<accession>H9UKC4</accession>
<dbReference type="OrthoDB" id="2662582at2"/>
<dbReference type="InterPro" id="IPR036086">
    <property type="entry name" value="ParB/Sulfiredoxin_sf"/>
</dbReference>
<dbReference type="SMART" id="SM00470">
    <property type="entry name" value="ParB"/>
    <property type="match status" value="1"/>
</dbReference>